<accession>A0ABM3I7K9</accession>
<proteinExistence type="predicted"/>
<dbReference type="RefSeq" id="XP_048322238.2">
    <property type="nucleotide sequence ID" value="XM_048466281.2"/>
</dbReference>
<keyword evidence="2" id="KW-1185">Reference proteome</keyword>
<keyword evidence="1" id="KW-0472">Membrane</keyword>
<dbReference type="InterPro" id="IPR004158">
    <property type="entry name" value="DUF247_pln"/>
</dbReference>
<dbReference type="Proteomes" id="UP001652623">
    <property type="component" value="Chromosome 7"/>
</dbReference>
<gene>
    <name evidence="3" type="primary">LOC107433452</name>
</gene>
<dbReference type="PANTHER" id="PTHR31170:SF9">
    <property type="entry name" value="PROTEIN, PUTATIVE (DUF247)-RELATED"/>
    <property type="match status" value="1"/>
</dbReference>
<evidence type="ECO:0000313" key="3">
    <source>
        <dbReference type="RefSeq" id="XP_048322238.2"/>
    </source>
</evidence>
<evidence type="ECO:0000313" key="2">
    <source>
        <dbReference type="Proteomes" id="UP001652623"/>
    </source>
</evidence>
<keyword evidence="1" id="KW-1133">Transmembrane helix</keyword>
<name>A0ABM3I7K9_ZIZJJ</name>
<organism evidence="2 3">
    <name type="scientific">Ziziphus jujuba</name>
    <name type="common">Chinese jujube</name>
    <name type="synonym">Ziziphus sativa</name>
    <dbReference type="NCBI Taxonomy" id="326968"/>
    <lineage>
        <taxon>Eukaryota</taxon>
        <taxon>Viridiplantae</taxon>
        <taxon>Streptophyta</taxon>
        <taxon>Embryophyta</taxon>
        <taxon>Tracheophyta</taxon>
        <taxon>Spermatophyta</taxon>
        <taxon>Magnoliopsida</taxon>
        <taxon>eudicotyledons</taxon>
        <taxon>Gunneridae</taxon>
        <taxon>Pentapetalae</taxon>
        <taxon>rosids</taxon>
        <taxon>fabids</taxon>
        <taxon>Rosales</taxon>
        <taxon>Rhamnaceae</taxon>
        <taxon>Paliureae</taxon>
        <taxon>Ziziphus</taxon>
    </lineage>
</organism>
<dbReference type="GeneID" id="107433452"/>
<reference evidence="3" key="1">
    <citation type="submission" date="2025-08" db="UniProtKB">
        <authorList>
            <consortium name="RefSeq"/>
        </authorList>
    </citation>
    <scope>IDENTIFICATION</scope>
    <source>
        <tissue evidence="3">Seedling</tissue>
    </source>
</reference>
<dbReference type="PANTHER" id="PTHR31170">
    <property type="entry name" value="BNAC04G53230D PROTEIN"/>
    <property type="match status" value="1"/>
</dbReference>
<dbReference type="Pfam" id="PF03140">
    <property type="entry name" value="DUF247"/>
    <property type="match status" value="1"/>
</dbReference>
<evidence type="ECO:0000256" key="1">
    <source>
        <dbReference type="SAM" id="Phobius"/>
    </source>
</evidence>
<sequence length="459" mass="53791">MGIKEACAYEDQHIIIDIPEDLEPDLNSSCWIHRVPRKIRQLKEEAYTPQLISVGPFHYGNPQLKSMEHHKTKYHDQFWKRDFCKHIEVDDIKDFMEDGDRRESIRRSYAGTLGFGNDPDQLFHVILRDACFIFELFLRNYEISKYDKDYILKTPWLRKAVELDLIMLENQLPFFVFTELFDFILLTKPQNSKELDMNNSPPYPSQLREESEGHNFFLKITCAFFIDYYSHGKLLDEEMQHFKRIKHFTDLVRQFLCPNRRYPIHAGNMSCLYTAKQLDGSGVNFVPRKDQRLADIKIEQSTHKCMPWKSLKLEVPEFKVEDDTECVMRNIMALEQCVYPFETYICNYVSFLDQLINTAEDVELLVEKKVVHNLLGSNDAVADLINKLCDQIVETSFCYGGICQVLNEHYDNFWNVTKATLKSVYFKDLWTSSSSIVALFVLLFSVVSVIASIKDMSSN</sequence>
<keyword evidence="1" id="KW-0812">Transmembrane</keyword>
<feature type="transmembrane region" description="Helical" evidence="1">
    <location>
        <begin position="429"/>
        <end position="453"/>
    </location>
</feature>
<protein>
    <submittedName>
        <fullName evidence="3">UPF0481 protein At3g47200-like</fullName>
    </submittedName>
</protein>